<feature type="domain" description="RNase H type-1" evidence="3">
    <location>
        <begin position="945"/>
        <end position="1075"/>
    </location>
</feature>
<dbReference type="Gene3D" id="3.30.420.10">
    <property type="entry name" value="Ribonuclease H-like superfamily/Ribonuclease H"/>
    <property type="match status" value="1"/>
</dbReference>
<gene>
    <name evidence="4" type="ORF">QYE76_002196</name>
</gene>
<dbReference type="InterPro" id="IPR041577">
    <property type="entry name" value="RT_RNaseH_2"/>
</dbReference>
<feature type="compositionally biased region" description="Basic and acidic residues" evidence="2">
    <location>
        <begin position="148"/>
        <end position="157"/>
    </location>
</feature>
<dbReference type="PROSITE" id="PS50879">
    <property type="entry name" value="RNASE_H_1"/>
    <property type="match status" value="1"/>
</dbReference>
<dbReference type="InterPro" id="IPR050951">
    <property type="entry name" value="Retrovirus_Pol_polyprotein"/>
</dbReference>
<dbReference type="InterPro" id="IPR012337">
    <property type="entry name" value="RNaseH-like_sf"/>
</dbReference>
<dbReference type="FunFam" id="3.30.70.270:FF:000020">
    <property type="entry name" value="Transposon Tf2-6 polyprotein-like Protein"/>
    <property type="match status" value="1"/>
</dbReference>
<organism evidence="4 5">
    <name type="scientific">Lolium multiflorum</name>
    <name type="common">Italian ryegrass</name>
    <name type="synonym">Lolium perenne subsp. multiflorum</name>
    <dbReference type="NCBI Taxonomy" id="4521"/>
    <lineage>
        <taxon>Eukaryota</taxon>
        <taxon>Viridiplantae</taxon>
        <taxon>Streptophyta</taxon>
        <taxon>Embryophyta</taxon>
        <taxon>Tracheophyta</taxon>
        <taxon>Spermatophyta</taxon>
        <taxon>Magnoliopsida</taxon>
        <taxon>Liliopsida</taxon>
        <taxon>Poales</taxon>
        <taxon>Poaceae</taxon>
        <taxon>BOP clade</taxon>
        <taxon>Pooideae</taxon>
        <taxon>Poodae</taxon>
        <taxon>Poeae</taxon>
        <taxon>Poeae Chloroplast Group 2 (Poeae type)</taxon>
        <taxon>Loliodinae</taxon>
        <taxon>Loliinae</taxon>
        <taxon>Lolium</taxon>
    </lineage>
</organism>
<dbReference type="InterPro" id="IPR043128">
    <property type="entry name" value="Rev_trsase/Diguanyl_cyclase"/>
</dbReference>
<proteinExistence type="predicted"/>
<evidence type="ECO:0000259" key="3">
    <source>
        <dbReference type="PROSITE" id="PS50879"/>
    </source>
</evidence>
<dbReference type="SUPFAM" id="SSF53098">
    <property type="entry name" value="Ribonuclease H-like"/>
    <property type="match status" value="1"/>
</dbReference>
<sequence>MSRVTLQDSINPKPHSGALPRVPSTIGAVCGKSVGTRQDIGSTVTSAAFVLESPTPPGPKDPIYCEPFEFASHLKPSHSTPSESSNDMTTTFGGVHFIIDSGGFLRLPRTGTGHSVSTETLEIPPRSTHGGNRGDLDHATGRKKRRRESYYGEREQEGMQSIHGRARSPHLSATEQLDAPCYLHSYIDPKDGREKSSHLLRNCRHFLEIRQFCDDLRSEAISRAHIMEKKARSYNYRAEPYIPEPYEPMEKDEYVPAEVFPEPRGQVSMIHKTSFSKREIKKFSREVKYAEVAMVDTPEFIDWSEQSISFDRTDHPKAVPRPGHAALVLEAQIGGYNMSKGIRHRVPRHYTDSARLLSRKDIIGCSLGTPTNFRREKIEFEVVDWESQYHAILGRPAFAKFMAVPHYAYLKLKMPGNNGTPITVHGSFARSDTCDREFQKIASKFGVKEELNAIDAAVDHTQPPADNRNEGALIEFLRERWEIFAWEPSDMPGIPRELAEHALNVDPTAKPVQQSMRRFSEPKRKAIGEEINRLRKAGFIRELKEAEWVANPVMVPKKDTTALRMCIDYTGLNKHCPKDHFPLPRIDQIVDSTAGCDRLSFLDAYSGYNQIKLKKEDQELTAFITPHGVFCYNVMTFGLKNAGATYQRCMQACLGEQIGRNIEVYIDDIVVKTKHTATLVDDLRETFDNLDRYKIKLNPKKCFFGVPGGQVLGYFISARGIEANPLKIKAILDMEPPKNLHQVQQLAGRLAALSRFIAKLGEKALPFYNLMKKSEKFEWTKEAQESFDNLKKILSTSPVLVTPREKETLLMYIAATAQVFSSVLVVEREEAGRVHGVQRPVYYLSEVLTPARQRYPHHQKLAYAVWRSARKLRHYFTEHPIIVVSEAPLKNIMTNPEATGRVSQWAIEIAPHDITYVNRTAIKSQILPDFVADWIQSQTPVAPDMSGSWIMYFDGSKRSTGAAAGVVLISPQGDKMKYILRMNFPLPTNNEAEYEALLHGMKMAKACGATRLEIYGDSNLVVQQSMNLCDAVSDNMIAYRQLYQNMEAKFEGCELKHIGRASNEEADTLANIGSMCSPIPDGVFYEVPRWRRNPRCCAASHFATINLQRASWLLLVRSTLVSF</sequence>
<dbReference type="InterPro" id="IPR036397">
    <property type="entry name" value="RNaseH_sf"/>
</dbReference>
<evidence type="ECO:0000313" key="5">
    <source>
        <dbReference type="Proteomes" id="UP001231189"/>
    </source>
</evidence>
<accession>A0AAD8RQ67</accession>
<dbReference type="PANTHER" id="PTHR37984">
    <property type="entry name" value="PROTEIN CBG26694"/>
    <property type="match status" value="1"/>
</dbReference>
<evidence type="ECO:0000313" key="4">
    <source>
        <dbReference type="EMBL" id="KAK1627881.1"/>
    </source>
</evidence>
<keyword evidence="5" id="KW-1185">Reference proteome</keyword>
<dbReference type="GO" id="GO:0003676">
    <property type="term" value="F:nucleic acid binding"/>
    <property type="evidence" value="ECO:0007669"/>
    <property type="project" value="InterPro"/>
</dbReference>
<dbReference type="InterPro" id="IPR002156">
    <property type="entry name" value="RNaseH_domain"/>
</dbReference>
<reference evidence="4" key="1">
    <citation type="submission" date="2023-07" db="EMBL/GenBank/DDBJ databases">
        <title>A chromosome-level genome assembly of Lolium multiflorum.</title>
        <authorList>
            <person name="Chen Y."/>
            <person name="Copetti D."/>
            <person name="Kolliker R."/>
            <person name="Studer B."/>
        </authorList>
    </citation>
    <scope>NUCLEOTIDE SEQUENCE</scope>
    <source>
        <strain evidence="4">02402/16</strain>
        <tissue evidence="4">Leaf</tissue>
    </source>
</reference>
<dbReference type="InterPro" id="IPR043502">
    <property type="entry name" value="DNA/RNA_pol_sf"/>
</dbReference>
<feature type="compositionally biased region" description="Polar residues" evidence="2">
    <location>
        <begin position="1"/>
        <end position="10"/>
    </location>
</feature>
<keyword evidence="1" id="KW-0511">Multifunctional enzyme</keyword>
<dbReference type="Gene3D" id="3.10.10.10">
    <property type="entry name" value="HIV Type 1 Reverse Transcriptase, subunit A, domain 1"/>
    <property type="match status" value="1"/>
</dbReference>
<protein>
    <recommendedName>
        <fullName evidence="3">RNase H type-1 domain-containing protein</fullName>
    </recommendedName>
</protein>
<dbReference type="InterPro" id="IPR000477">
    <property type="entry name" value="RT_dom"/>
</dbReference>
<dbReference type="AlphaFoldDB" id="A0AAD8RQ67"/>
<dbReference type="EMBL" id="JAUUTY010000005">
    <property type="protein sequence ID" value="KAK1627881.1"/>
    <property type="molecule type" value="Genomic_DNA"/>
</dbReference>
<dbReference type="GO" id="GO:0004523">
    <property type="term" value="F:RNA-DNA hybrid ribonuclease activity"/>
    <property type="evidence" value="ECO:0007669"/>
    <property type="project" value="InterPro"/>
</dbReference>
<dbReference type="Pfam" id="PF13456">
    <property type="entry name" value="RVT_3"/>
    <property type="match status" value="1"/>
</dbReference>
<dbReference type="Proteomes" id="UP001231189">
    <property type="component" value="Unassembled WGS sequence"/>
</dbReference>
<dbReference type="CDD" id="cd09279">
    <property type="entry name" value="RNase_HI_like"/>
    <property type="match status" value="1"/>
</dbReference>
<dbReference type="Pfam" id="PF17919">
    <property type="entry name" value="RT_RNaseH_2"/>
    <property type="match status" value="1"/>
</dbReference>
<feature type="region of interest" description="Disordered" evidence="2">
    <location>
        <begin position="1"/>
        <end position="22"/>
    </location>
</feature>
<evidence type="ECO:0000256" key="1">
    <source>
        <dbReference type="ARBA" id="ARBA00023268"/>
    </source>
</evidence>
<dbReference type="CDD" id="cd01647">
    <property type="entry name" value="RT_LTR"/>
    <property type="match status" value="1"/>
</dbReference>
<dbReference type="SUPFAM" id="SSF56672">
    <property type="entry name" value="DNA/RNA polymerases"/>
    <property type="match status" value="1"/>
</dbReference>
<dbReference type="Pfam" id="PF00078">
    <property type="entry name" value="RVT_1"/>
    <property type="match status" value="1"/>
</dbReference>
<name>A0AAD8RQ67_LOLMU</name>
<comment type="caution">
    <text evidence="4">The sequence shown here is derived from an EMBL/GenBank/DDBJ whole genome shotgun (WGS) entry which is preliminary data.</text>
</comment>
<dbReference type="PANTHER" id="PTHR37984:SF5">
    <property type="entry name" value="PROTEIN NYNRIN-LIKE"/>
    <property type="match status" value="1"/>
</dbReference>
<dbReference type="Gene3D" id="3.30.70.270">
    <property type="match status" value="2"/>
</dbReference>
<feature type="region of interest" description="Disordered" evidence="2">
    <location>
        <begin position="112"/>
        <end position="168"/>
    </location>
</feature>
<evidence type="ECO:0000256" key="2">
    <source>
        <dbReference type="SAM" id="MobiDB-lite"/>
    </source>
</evidence>